<feature type="transmembrane region" description="Helical" evidence="1">
    <location>
        <begin position="57"/>
        <end position="80"/>
    </location>
</feature>
<dbReference type="InterPro" id="IPR036938">
    <property type="entry name" value="PAP2/HPO_sf"/>
</dbReference>
<proteinExistence type="predicted"/>
<sequence length="97" mass="11472">MTINEVIFRFLNNFASQDKLFDAIIIFLTDSFGLLLIFGLLIFLFTHKHKEDNLRNIFVILISAIIAWLISKAIKFFYFFPRPFETLDNVNLLFEYG</sequence>
<accession>A0A2M6WUR0</accession>
<gene>
    <name evidence="2" type="ORF">COT82_02765</name>
</gene>
<feature type="transmembrane region" description="Helical" evidence="1">
    <location>
        <begin position="20"/>
        <end position="45"/>
    </location>
</feature>
<protein>
    <recommendedName>
        <fullName evidence="4">Phosphatidic acid phosphatase type 2/haloperoxidase domain-containing protein</fullName>
    </recommendedName>
</protein>
<feature type="non-terminal residue" evidence="2">
    <location>
        <position position="97"/>
    </location>
</feature>
<keyword evidence="1" id="KW-1133">Transmembrane helix</keyword>
<dbReference type="SUPFAM" id="SSF48317">
    <property type="entry name" value="Acid phosphatase/Vanadium-dependent haloperoxidase"/>
    <property type="match status" value="1"/>
</dbReference>
<comment type="caution">
    <text evidence="2">The sequence shown here is derived from an EMBL/GenBank/DDBJ whole genome shotgun (WGS) entry which is preliminary data.</text>
</comment>
<organism evidence="2 3">
    <name type="scientific">Candidatus Campbellbacteria bacterium CG10_big_fil_rev_8_21_14_0_10_35_52</name>
    <dbReference type="NCBI Taxonomy" id="1974527"/>
    <lineage>
        <taxon>Bacteria</taxon>
        <taxon>Candidatus Campbelliibacteriota</taxon>
    </lineage>
</organism>
<name>A0A2M6WUR0_9BACT</name>
<keyword evidence="1" id="KW-0472">Membrane</keyword>
<reference evidence="3" key="1">
    <citation type="submission" date="2017-09" db="EMBL/GenBank/DDBJ databases">
        <title>Depth-based differentiation of microbial function through sediment-hosted aquifers and enrichment of novel symbionts in the deep terrestrial subsurface.</title>
        <authorList>
            <person name="Probst A.J."/>
            <person name="Ladd B."/>
            <person name="Jarett J.K."/>
            <person name="Geller-Mcgrath D.E."/>
            <person name="Sieber C.M.K."/>
            <person name="Emerson J.B."/>
            <person name="Anantharaman K."/>
            <person name="Thomas B.C."/>
            <person name="Malmstrom R."/>
            <person name="Stieglmeier M."/>
            <person name="Klingl A."/>
            <person name="Woyke T."/>
            <person name="Ryan C.M."/>
            <person name="Banfield J.F."/>
        </authorList>
    </citation>
    <scope>NUCLEOTIDE SEQUENCE [LARGE SCALE GENOMIC DNA]</scope>
</reference>
<evidence type="ECO:0008006" key="4">
    <source>
        <dbReference type="Google" id="ProtNLM"/>
    </source>
</evidence>
<evidence type="ECO:0000313" key="2">
    <source>
        <dbReference type="EMBL" id="PIT96522.1"/>
    </source>
</evidence>
<evidence type="ECO:0000256" key="1">
    <source>
        <dbReference type="SAM" id="Phobius"/>
    </source>
</evidence>
<dbReference type="Proteomes" id="UP000230481">
    <property type="component" value="Unassembled WGS sequence"/>
</dbReference>
<dbReference type="AlphaFoldDB" id="A0A2M6WUR0"/>
<keyword evidence="1" id="KW-0812">Transmembrane</keyword>
<evidence type="ECO:0000313" key="3">
    <source>
        <dbReference type="Proteomes" id="UP000230481"/>
    </source>
</evidence>
<dbReference type="EMBL" id="PFAA01000052">
    <property type="protein sequence ID" value="PIT96522.1"/>
    <property type="molecule type" value="Genomic_DNA"/>
</dbReference>